<dbReference type="RefSeq" id="WP_409356477.1">
    <property type="nucleotide sequence ID" value="NZ_JBJXVJ010000002.1"/>
</dbReference>
<keyword evidence="2" id="KW-1185">Reference proteome</keyword>
<reference evidence="1 2" key="1">
    <citation type="submission" date="2024-12" db="EMBL/GenBank/DDBJ databases">
        <title>Draft genome sequence of Chryseobacterium kwangjuense AG447.</title>
        <authorList>
            <person name="Cheptsov V.S."/>
            <person name="Belov A."/>
            <person name="Zavarzina A.G."/>
        </authorList>
    </citation>
    <scope>NUCLEOTIDE SEQUENCE [LARGE SCALE GENOMIC DNA]</scope>
    <source>
        <strain evidence="1 2">AG447</strain>
    </source>
</reference>
<protein>
    <submittedName>
        <fullName evidence="1">Uncharacterized protein</fullName>
    </submittedName>
</protein>
<evidence type="ECO:0000313" key="1">
    <source>
        <dbReference type="EMBL" id="MFN1217152.1"/>
    </source>
</evidence>
<dbReference type="EMBL" id="JBJXVJ010000002">
    <property type="protein sequence ID" value="MFN1217152.1"/>
    <property type="molecule type" value="Genomic_DNA"/>
</dbReference>
<accession>A0ABW9K1X4</accession>
<proteinExistence type="predicted"/>
<organism evidence="1 2">
    <name type="scientific">Chryseobacterium kwangjuense</name>
    <dbReference type="NCBI Taxonomy" id="267125"/>
    <lineage>
        <taxon>Bacteria</taxon>
        <taxon>Pseudomonadati</taxon>
        <taxon>Bacteroidota</taxon>
        <taxon>Flavobacteriia</taxon>
        <taxon>Flavobacteriales</taxon>
        <taxon>Weeksellaceae</taxon>
        <taxon>Chryseobacterium group</taxon>
        <taxon>Chryseobacterium</taxon>
    </lineage>
</organism>
<gene>
    <name evidence="1" type="ORF">ACKW6Q_09215</name>
</gene>
<evidence type="ECO:0000313" key="2">
    <source>
        <dbReference type="Proteomes" id="UP001634154"/>
    </source>
</evidence>
<dbReference type="Proteomes" id="UP001634154">
    <property type="component" value="Unassembled WGS sequence"/>
</dbReference>
<name>A0ABW9K1X4_9FLAO</name>
<comment type="caution">
    <text evidence="1">The sequence shown here is derived from an EMBL/GenBank/DDBJ whole genome shotgun (WGS) entry which is preliminary data.</text>
</comment>
<sequence length="131" mass="16113">METKKEQTNFLIYNIGKEYLVVTKLESSFTLYWYKEKMDFTNQLEIYSLVGKRQNVKERLLQKLFKHKCGNRNYKNTDEGSSYIYFELYSNNVKECEFKTPYMYYNKEYKNRPAIKKKYLEYLTENLLNIY</sequence>